<accession>A0A1L7CJX5</accession>
<name>A0A1L7CJX5_CORFL</name>
<dbReference type="GO" id="GO:0016787">
    <property type="term" value="F:hydrolase activity"/>
    <property type="evidence" value="ECO:0007669"/>
    <property type="project" value="UniProtKB-KW"/>
</dbReference>
<keyword evidence="2" id="KW-0378">Hydrolase</keyword>
<dbReference type="SUPFAM" id="SSF53474">
    <property type="entry name" value="alpha/beta-Hydrolases"/>
    <property type="match status" value="1"/>
</dbReference>
<dbReference type="GeneID" id="82879587"/>
<protein>
    <submittedName>
        <fullName evidence="2">Alpha/beta hydrolase</fullName>
    </submittedName>
</protein>
<dbReference type="PANTHER" id="PTHR33428">
    <property type="entry name" value="CHLOROPHYLLASE-2, CHLOROPLASTIC"/>
    <property type="match status" value="1"/>
</dbReference>
<dbReference type="InterPro" id="IPR041127">
    <property type="entry name" value="PET_hydrolase/cutinase-like"/>
</dbReference>
<dbReference type="STRING" id="28028.CFLV_02480"/>
<proteinExistence type="predicted"/>
<dbReference type="InterPro" id="IPR029058">
    <property type="entry name" value="AB_hydrolase_fold"/>
</dbReference>
<gene>
    <name evidence="2" type="ORF">CFLV_02480</name>
</gene>
<keyword evidence="3" id="KW-1185">Reference proteome</keyword>
<dbReference type="Gene3D" id="3.40.50.1820">
    <property type="entry name" value="alpha/beta hydrolase"/>
    <property type="match status" value="1"/>
</dbReference>
<dbReference type="Pfam" id="PF12740">
    <property type="entry name" value="PETase"/>
    <property type="match status" value="1"/>
</dbReference>
<reference evidence="2 3" key="1">
    <citation type="submission" date="2014-08" db="EMBL/GenBank/DDBJ databases">
        <title>Complete genome sequence of Corynebacterium flavescens OJ8(T)(=DSM 20296(T)), isolated from cheese.</title>
        <authorList>
            <person name="Ruckert C."/>
            <person name="Albersmeier A."/>
            <person name="Winkler A."/>
            <person name="Kalinowski J."/>
        </authorList>
    </citation>
    <scope>NUCLEOTIDE SEQUENCE [LARGE SCALE GENOMIC DNA]</scope>
    <source>
        <strain evidence="2 3">OJ8</strain>
    </source>
</reference>
<dbReference type="AlphaFoldDB" id="A0A1L7CJX5"/>
<dbReference type="Proteomes" id="UP000185479">
    <property type="component" value="Chromosome"/>
</dbReference>
<evidence type="ECO:0000313" key="3">
    <source>
        <dbReference type="Proteomes" id="UP000185479"/>
    </source>
</evidence>
<sequence length="277" mass="28526">MTANLKKHLSILSKRGPHRVLIGDLDYAGLAGKVYTPAEGKALPAVAFGHDWTKKIKSYHATLRHLASWGIVVVAPNTETGVVPNHRNLAADMESALQIAAGVKLGSGKITVSPHKLGMIGHGMGGGAAVLAAANNDKVKAVAAIYPATTSPSSTQAARSVKAPGLVIGSKSDDIFGAGNPAKLAASWGGSVAYREVYKGNQQGFSEDTLFKLTVGAGFFQAGARDLARGLLTGFLLDQLAGESKYDGFASPLAAGKGFSSYSGDALSRKAGLLPSR</sequence>
<evidence type="ECO:0000259" key="1">
    <source>
        <dbReference type="Pfam" id="PF12740"/>
    </source>
</evidence>
<dbReference type="KEGG" id="cfc:CFLV_02480"/>
<feature type="domain" description="PET hydrolase/cutinase-like" evidence="1">
    <location>
        <begin position="14"/>
        <end position="176"/>
    </location>
</feature>
<organism evidence="2 3">
    <name type="scientific">Corynebacterium flavescens</name>
    <dbReference type="NCBI Taxonomy" id="28028"/>
    <lineage>
        <taxon>Bacteria</taxon>
        <taxon>Bacillati</taxon>
        <taxon>Actinomycetota</taxon>
        <taxon>Actinomycetes</taxon>
        <taxon>Mycobacteriales</taxon>
        <taxon>Corynebacteriaceae</taxon>
        <taxon>Corynebacterium</taxon>
    </lineage>
</organism>
<dbReference type="EMBL" id="CP009246">
    <property type="protein sequence ID" value="APT86166.1"/>
    <property type="molecule type" value="Genomic_DNA"/>
</dbReference>
<evidence type="ECO:0000313" key="2">
    <source>
        <dbReference type="EMBL" id="APT86166.1"/>
    </source>
</evidence>
<dbReference type="RefSeq" id="WP_075729163.1">
    <property type="nucleotide sequence ID" value="NZ_BJNB01000008.1"/>
</dbReference>
<dbReference type="PANTHER" id="PTHR33428:SF14">
    <property type="entry name" value="CARBOXYLESTERASE TYPE B DOMAIN-CONTAINING PROTEIN"/>
    <property type="match status" value="1"/>
</dbReference>
<dbReference type="OrthoDB" id="4772420at2"/>